<name>A0A1C6UR76_9ACTN</name>
<accession>A0A1C6UR76</accession>
<reference evidence="2" key="1">
    <citation type="submission" date="2016-06" db="EMBL/GenBank/DDBJ databases">
        <authorList>
            <person name="Varghese N."/>
            <person name="Submissions Spin"/>
        </authorList>
    </citation>
    <scope>NUCLEOTIDE SEQUENCE [LARGE SCALE GENOMIC DNA]</scope>
    <source>
        <strain evidence="2">DSM 44814</strain>
    </source>
</reference>
<proteinExistence type="predicted"/>
<gene>
    <name evidence="1" type="ORF">GA0070604_3435</name>
</gene>
<evidence type="ECO:0000313" key="2">
    <source>
        <dbReference type="Proteomes" id="UP000199696"/>
    </source>
</evidence>
<keyword evidence="2" id="KW-1185">Reference proteome</keyword>
<dbReference type="Proteomes" id="UP000199696">
    <property type="component" value="Unassembled WGS sequence"/>
</dbReference>
<dbReference type="AlphaFoldDB" id="A0A1C6UR76"/>
<organism evidence="1 2">
    <name type="scientific">Micromonospora eburnea</name>
    <dbReference type="NCBI Taxonomy" id="227316"/>
    <lineage>
        <taxon>Bacteria</taxon>
        <taxon>Bacillati</taxon>
        <taxon>Actinomycetota</taxon>
        <taxon>Actinomycetes</taxon>
        <taxon>Micromonosporales</taxon>
        <taxon>Micromonosporaceae</taxon>
        <taxon>Micromonospora</taxon>
    </lineage>
</organism>
<evidence type="ECO:0000313" key="1">
    <source>
        <dbReference type="EMBL" id="SCL56545.1"/>
    </source>
</evidence>
<dbReference type="EMBL" id="FMHY01000002">
    <property type="protein sequence ID" value="SCL56545.1"/>
    <property type="molecule type" value="Genomic_DNA"/>
</dbReference>
<protein>
    <submittedName>
        <fullName evidence="1">Uncharacterized protein</fullName>
    </submittedName>
</protein>
<sequence length="70" mass="7629">MTDRPLWKITIAVLATEEEIDQIGERIPAAVCGDPDHPGPCATPWISITVDEGSLDADEARELRSLVLDD</sequence>